<evidence type="ECO:0000313" key="2">
    <source>
        <dbReference type="Proteomes" id="UP000184041"/>
    </source>
</evidence>
<dbReference type="Pfam" id="PF12831">
    <property type="entry name" value="FAD_oxidored"/>
    <property type="match status" value="1"/>
</dbReference>
<dbReference type="InterPro" id="IPR005288">
    <property type="entry name" value="NadB"/>
</dbReference>
<dbReference type="Gene3D" id="3.50.50.60">
    <property type="entry name" value="FAD/NAD(P)-binding domain"/>
    <property type="match status" value="1"/>
</dbReference>
<dbReference type="GO" id="GO:0008734">
    <property type="term" value="F:L-aspartate oxidase activity"/>
    <property type="evidence" value="ECO:0007669"/>
    <property type="project" value="InterPro"/>
</dbReference>
<dbReference type="InterPro" id="IPR006311">
    <property type="entry name" value="TAT_signal"/>
</dbReference>
<dbReference type="SUPFAM" id="SSF51905">
    <property type="entry name" value="FAD/NAD(P)-binding domain"/>
    <property type="match status" value="1"/>
</dbReference>
<accession>A0A1M5F2S8</accession>
<keyword evidence="2" id="KW-1185">Reference proteome</keyword>
<organism evidence="1 2">
    <name type="scientific">Fodinibius roseus</name>
    <dbReference type="NCBI Taxonomy" id="1194090"/>
    <lineage>
        <taxon>Bacteria</taxon>
        <taxon>Pseudomonadati</taxon>
        <taxon>Balneolota</taxon>
        <taxon>Balneolia</taxon>
        <taxon>Balneolales</taxon>
        <taxon>Balneolaceae</taxon>
        <taxon>Fodinibius</taxon>
    </lineage>
</organism>
<protein>
    <submittedName>
        <fullName evidence="1">FAD dependent oxidoreductase</fullName>
    </submittedName>
</protein>
<gene>
    <name evidence="1" type="ORF">SAMN05443144_11443</name>
</gene>
<dbReference type="PANTHER" id="PTHR42716:SF1">
    <property type="entry name" value="SLL0471 PROTEIN"/>
    <property type="match status" value="1"/>
</dbReference>
<dbReference type="STRING" id="1194090.SAMN05443144_11443"/>
<dbReference type="EMBL" id="FQUS01000014">
    <property type="protein sequence ID" value="SHF85786.1"/>
    <property type="molecule type" value="Genomic_DNA"/>
</dbReference>
<dbReference type="PROSITE" id="PS51318">
    <property type="entry name" value="TAT"/>
    <property type="match status" value="1"/>
</dbReference>
<dbReference type="Proteomes" id="UP000184041">
    <property type="component" value="Unassembled WGS sequence"/>
</dbReference>
<dbReference type="PANTHER" id="PTHR42716">
    <property type="entry name" value="L-ASPARTATE OXIDASE"/>
    <property type="match status" value="1"/>
</dbReference>
<evidence type="ECO:0000313" key="1">
    <source>
        <dbReference type="EMBL" id="SHF85786.1"/>
    </source>
</evidence>
<dbReference type="InterPro" id="IPR036188">
    <property type="entry name" value="FAD/NAD-bd_sf"/>
</dbReference>
<sequence>MMDRKDFLQLVTAAGTAAASGLGMMGPAGKGQGGADAAAAGQAMRADMVIAGGGLGGVAAALAGLRNGLSVILTEPTDWIGGQLTQQGVPPDEHQWIETHGAPRSYRRLRTGIRRYYRRHYPLTAEAADREHLNPGDGAVSRLCHEPRVALAVLRRMLAPYRSNGQLRLLLEHRATGADVEGDRVRGLQVLDGRSGICRVLEAPYFLDATELGDLLPLTGTEYVTGAESRAETGELHAPEQASAANQQAFTYCFAMDYVPGEDHIIAKPDRYDFWRRHVPDVSPPWPEKLLDLTYPNPSTLQPRELGFHPGGAATGQKLNLWNYRRIINPDNFVPGTYRGGMTVVNWPQNDYMLGNLIDVPEEVFNRHIRQSKQLSLSLLYWLQTEVPRPDGGRGWPGLRLRADVMGTGDGLAKYPYVRESRRIKAEFTVLEEHVGKEQRAMVTGQDQSEVTAADFYDSVGVGYYHIDLHPSSGGDNYIDFSSLPFQIPLGALLPRRMKNLLPAAKNIGTTHITNGCYRLHPVEWSIGEAAGLLARFALDREVPPRAVREERTLLEEFQQFVRSEGIETRWPEQGKEG</sequence>
<name>A0A1M5F2S8_9BACT</name>
<dbReference type="AlphaFoldDB" id="A0A1M5F2S8"/>
<proteinExistence type="predicted"/>
<dbReference type="GO" id="GO:0009435">
    <property type="term" value="P:NAD+ biosynthetic process"/>
    <property type="evidence" value="ECO:0007669"/>
    <property type="project" value="InterPro"/>
</dbReference>
<reference evidence="1 2" key="1">
    <citation type="submission" date="2016-11" db="EMBL/GenBank/DDBJ databases">
        <authorList>
            <person name="Jaros S."/>
            <person name="Januszkiewicz K."/>
            <person name="Wedrychowicz H."/>
        </authorList>
    </citation>
    <scope>NUCLEOTIDE SEQUENCE [LARGE SCALE GENOMIC DNA]</scope>
    <source>
        <strain evidence="1 2">DSM 21986</strain>
    </source>
</reference>